<dbReference type="AlphaFoldDB" id="A0A0G4FPV9"/>
<feature type="transmembrane region" description="Helical" evidence="2">
    <location>
        <begin position="355"/>
        <end position="375"/>
    </location>
</feature>
<gene>
    <name evidence="4" type="ORF">Cvel_3618</name>
</gene>
<protein>
    <submittedName>
        <fullName evidence="4">Uncharacterized protein</fullName>
    </submittedName>
</protein>
<keyword evidence="2" id="KW-1133">Transmembrane helix</keyword>
<evidence type="ECO:0000256" key="2">
    <source>
        <dbReference type="SAM" id="Phobius"/>
    </source>
</evidence>
<keyword evidence="3" id="KW-0732">Signal</keyword>
<dbReference type="VEuPathDB" id="CryptoDB:Cvel_3618"/>
<organism evidence="4">
    <name type="scientific">Chromera velia CCMP2878</name>
    <dbReference type="NCBI Taxonomy" id="1169474"/>
    <lineage>
        <taxon>Eukaryota</taxon>
        <taxon>Sar</taxon>
        <taxon>Alveolata</taxon>
        <taxon>Colpodellida</taxon>
        <taxon>Chromeraceae</taxon>
        <taxon>Chromera</taxon>
    </lineage>
</organism>
<feature type="transmembrane region" description="Helical" evidence="2">
    <location>
        <begin position="160"/>
        <end position="179"/>
    </location>
</feature>
<accession>A0A0G4FPV9</accession>
<reference evidence="4" key="1">
    <citation type="submission" date="2014-11" db="EMBL/GenBank/DDBJ databases">
        <authorList>
            <person name="Otto D Thomas"/>
            <person name="Naeem Raeece"/>
        </authorList>
    </citation>
    <scope>NUCLEOTIDE SEQUENCE</scope>
</reference>
<evidence type="ECO:0000256" key="1">
    <source>
        <dbReference type="SAM" id="MobiDB-lite"/>
    </source>
</evidence>
<evidence type="ECO:0000256" key="3">
    <source>
        <dbReference type="SAM" id="SignalP"/>
    </source>
</evidence>
<feature type="transmembrane region" description="Helical" evidence="2">
    <location>
        <begin position="329"/>
        <end position="349"/>
    </location>
</feature>
<dbReference type="EMBL" id="CDMZ01000539">
    <property type="protein sequence ID" value="CEM16480.1"/>
    <property type="molecule type" value="Genomic_DNA"/>
</dbReference>
<feature type="compositionally biased region" description="Basic and acidic residues" evidence="1">
    <location>
        <begin position="500"/>
        <end position="516"/>
    </location>
</feature>
<proteinExistence type="predicted"/>
<keyword evidence="2" id="KW-0812">Transmembrane</keyword>
<evidence type="ECO:0000313" key="4">
    <source>
        <dbReference type="EMBL" id="CEM16480.1"/>
    </source>
</evidence>
<sequence>MRPRRILLSLSVGLLSLFRTLEARGERETAAFIARTGSFSRPSLSAPVSPTTRRAADQVGEDDPLWAIDVPIIRGDFYTRKPSKPKKKAAPKKVSTSKWGSRVRRWAQTAYTRVVEVSVPEALGELDPVAELNPVEEDISMLGIRETTRIEQETLEKRAFLFWSCVAFAGLTLAAPAIISHGVVATAAPVTASLIAGTAAQVETNSRVRVSSSKKVAATVSMAAAESAVAAARAERQSAQVPRAAAIAQAGAVVAGLMTPPVDLEIKLNAYFGTDGPWEWIGPFIAAIGASQAAVAATNGWVEAEIARANTPDEMAAARDNPQNARATALALLAVTFPVVFAAVVSTSNLRPVEVASVAALTASVASVFAEIAGARAGRATSTKQIAGSLVKAEVARATTNAAVLPWSSAKSAMTSAVAQMFGALSSLSGPWKNIPEVSWNFLSAATPLTAAFYVLFGYEAGASAKREAQRAEDVAGAGLAEPLLYAPRRNQTTLSAVFKRDQGFREPEAEEDQTKGENGVEQAANATATEDARMPSILQKWKIDGAAALQMWQDEDEIFSSPFQLAGRW</sequence>
<feature type="signal peptide" evidence="3">
    <location>
        <begin position="1"/>
        <end position="23"/>
    </location>
</feature>
<name>A0A0G4FPV9_9ALVE</name>
<keyword evidence="2" id="KW-0472">Membrane</keyword>
<feature type="chain" id="PRO_5005189585" evidence="3">
    <location>
        <begin position="24"/>
        <end position="570"/>
    </location>
</feature>
<feature type="region of interest" description="Disordered" evidence="1">
    <location>
        <begin position="500"/>
        <end position="532"/>
    </location>
</feature>